<gene>
    <name evidence="1" type="primary">ul27</name>
    <name evidence="1" type="ORF">DAT39_019801</name>
</gene>
<evidence type="ECO:0000313" key="2">
    <source>
        <dbReference type="Proteomes" id="UP000727407"/>
    </source>
</evidence>
<sequence>MGGSARSLAPSVSELRLERTRHLGYKHSESLRDATPETFCLLLLHRRKRHLFFIKDPITYHECEDRTGEGLMERDQRRY</sequence>
<protein>
    <submittedName>
        <fullName evidence="1">Protein UL27</fullName>
    </submittedName>
</protein>
<dbReference type="EMBL" id="QNUK01000679">
    <property type="protein sequence ID" value="KAF5890487.1"/>
    <property type="molecule type" value="Genomic_DNA"/>
</dbReference>
<reference evidence="1" key="1">
    <citation type="submission" date="2020-07" db="EMBL/GenBank/DDBJ databases">
        <title>Clarias magur genome sequencing, assembly and annotation.</title>
        <authorList>
            <person name="Kushwaha B."/>
            <person name="Kumar R."/>
            <person name="Das P."/>
            <person name="Joshi C.G."/>
            <person name="Kumar D."/>
            <person name="Nagpure N.S."/>
            <person name="Pandey M."/>
            <person name="Agarwal S."/>
            <person name="Srivastava S."/>
            <person name="Singh M."/>
            <person name="Sahoo L."/>
            <person name="Jayasankar P."/>
            <person name="Meher P.K."/>
            <person name="Koringa P.G."/>
            <person name="Iquebal M.A."/>
            <person name="Das S.P."/>
            <person name="Bit A."/>
            <person name="Patnaik S."/>
            <person name="Patel N."/>
            <person name="Shah T.M."/>
            <person name="Hinsu A."/>
            <person name="Jena J.K."/>
        </authorList>
    </citation>
    <scope>NUCLEOTIDE SEQUENCE</scope>
    <source>
        <strain evidence="1">CIFAMagur01</strain>
        <tissue evidence="1">Testis</tissue>
    </source>
</reference>
<dbReference type="Proteomes" id="UP000727407">
    <property type="component" value="Unassembled WGS sequence"/>
</dbReference>
<keyword evidence="2" id="KW-1185">Reference proteome</keyword>
<evidence type="ECO:0000313" key="1">
    <source>
        <dbReference type="EMBL" id="KAF5890487.1"/>
    </source>
</evidence>
<dbReference type="AlphaFoldDB" id="A0A8J4U046"/>
<accession>A0A8J4U046</accession>
<organism evidence="1 2">
    <name type="scientific">Clarias magur</name>
    <name type="common">Asian catfish</name>
    <name type="synonym">Macropteronotus magur</name>
    <dbReference type="NCBI Taxonomy" id="1594786"/>
    <lineage>
        <taxon>Eukaryota</taxon>
        <taxon>Metazoa</taxon>
        <taxon>Chordata</taxon>
        <taxon>Craniata</taxon>
        <taxon>Vertebrata</taxon>
        <taxon>Euteleostomi</taxon>
        <taxon>Actinopterygii</taxon>
        <taxon>Neopterygii</taxon>
        <taxon>Teleostei</taxon>
        <taxon>Ostariophysi</taxon>
        <taxon>Siluriformes</taxon>
        <taxon>Clariidae</taxon>
        <taxon>Clarias</taxon>
    </lineage>
</organism>
<proteinExistence type="predicted"/>
<comment type="caution">
    <text evidence="1">The sequence shown here is derived from an EMBL/GenBank/DDBJ whole genome shotgun (WGS) entry which is preliminary data.</text>
</comment>
<name>A0A8J4U046_CLAMG</name>